<evidence type="ECO:0000313" key="1">
    <source>
        <dbReference type="EMBL" id="MVN85822.1"/>
    </source>
</evidence>
<dbReference type="AlphaFoldDB" id="A0A7C9M055"/>
<gene>
    <name evidence="1" type="ORF">GO986_03480</name>
</gene>
<reference evidence="1 2" key="1">
    <citation type="submission" date="2019-12" db="EMBL/GenBank/DDBJ databases">
        <title>Deinococcus sp. HMF7620 Genome sequencing and assembly.</title>
        <authorList>
            <person name="Kang H."/>
            <person name="Kim H."/>
            <person name="Joh K."/>
        </authorList>
    </citation>
    <scope>NUCLEOTIDE SEQUENCE [LARGE SCALE GENOMIC DNA]</scope>
    <source>
        <strain evidence="1 2">HMF7620</strain>
    </source>
</reference>
<protein>
    <submittedName>
        <fullName evidence="1">Uncharacterized protein</fullName>
    </submittedName>
</protein>
<comment type="caution">
    <text evidence="1">The sequence shown here is derived from an EMBL/GenBank/DDBJ whole genome shotgun (WGS) entry which is preliminary data.</text>
</comment>
<accession>A0A7C9M055</accession>
<dbReference type="RefSeq" id="WP_157457865.1">
    <property type="nucleotide sequence ID" value="NZ_WQLB01000003.1"/>
</dbReference>
<keyword evidence="2" id="KW-1185">Reference proteome</keyword>
<dbReference type="EMBL" id="WQLB01000003">
    <property type="protein sequence ID" value="MVN85822.1"/>
    <property type="molecule type" value="Genomic_DNA"/>
</dbReference>
<proteinExistence type="predicted"/>
<dbReference type="Proteomes" id="UP000483286">
    <property type="component" value="Unassembled WGS sequence"/>
</dbReference>
<sequence length="68" mass="7777">MKTRTRSKGKLGLLLTAAPVILELLALARKSGRKSKYTKASKRDRAFDFILNQAQRKLGGKSRRSRWF</sequence>
<organism evidence="1 2">
    <name type="scientific">Deinococcus arboris</name>
    <dbReference type="NCBI Taxonomy" id="2682977"/>
    <lineage>
        <taxon>Bacteria</taxon>
        <taxon>Thermotogati</taxon>
        <taxon>Deinococcota</taxon>
        <taxon>Deinococci</taxon>
        <taxon>Deinococcales</taxon>
        <taxon>Deinococcaceae</taxon>
        <taxon>Deinococcus</taxon>
    </lineage>
</organism>
<evidence type="ECO:0000313" key="2">
    <source>
        <dbReference type="Proteomes" id="UP000483286"/>
    </source>
</evidence>
<name>A0A7C9M055_9DEIO</name>